<keyword evidence="4 12" id="KW-0028">Amino-acid biosynthesis</keyword>
<evidence type="ECO:0000256" key="12">
    <source>
        <dbReference type="HAMAP-Rule" id="MF_01576"/>
    </source>
</evidence>
<dbReference type="PANTHER" id="PTHR48099:SF5">
    <property type="entry name" value="C-1-TETRAHYDROFOLATE SYNTHASE, CYTOPLASMIC"/>
    <property type="match status" value="1"/>
</dbReference>
<dbReference type="InterPro" id="IPR036291">
    <property type="entry name" value="NAD(P)-bd_dom_sf"/>
</dbReference>
<keyword evidence="5 12" id="KW-0658">Purine biosynthesis</keyword>
<comment type="caution">
    <text evidence="12">Lacks conserved residue(s) required for the propagation of feature annotation.</text>
</comment>
<feature type="binding site" evidence="12">
    <location>
        <begin position="174"/>
        <end position="176"/>
    </location>
    <ligand>
        <name>NADP(+)</name>
        <dbReference type="ChEBI" id="CHEBI:58349"/>
    </ligand>
</feature>
<dbReference type="SUPFAM" id="SSF53223">
    <property type="entry name" value="Aminoacid dehydrogenase-like, N-terminal domain"/>
    <property type="match status" value="1"/>
</dbReference>
<dbReference type="GO" id="GO:0006164">
    <property type="term" value="P:purine nucleotide biosynthetic process"/>
    <property type="evidence" value="ECO:0007669"/>
    <property type="project" value="UniProtKB-KW"/>
</dbReference>
<evidence type="ECO:0000256" key="7">
    <source>
        <dbReference type="ARBA" id="ARBA00022857"/>
    </source>
</evidence>
<dbReference type="PANTHER" id="PTHR48099">
    <property type="entry name" value="C-1-TETRAHYDROFOLATE SYNTHASE, CYTOPLASMIC-RELATED"/>
    <property type="match status" value="1"/>
</dbReference>
<dbReference type="PROSITE" id="PS00766">
    <property type="entry name" value="THF_DHG_CYH_1"/>
    <property type="match status" value="1"/>
</dbReference>
<accession>A0A5C6CU35</accession>
<dbReference type="SUPFAM" id="SSF51735">
    <property type="entry name" value="NAD(P)-binding Rossmann-fold domains"/>
    <property type="match status" value="1"/>
</dbReference>
<evidence type="ECO:0000256" key="2">
    <source>
        <dbReference type="ARBA" id="ARBA00011738"/>
    </source>
</evidence>
<dbReference type="Gene3D" id="3.40.50.10860">
    <property type="entry name" value="Leucine Dehydrogenase, chain A, domain 1"/>
    <property type="match status" value="1"/>
</dbReference>
<dbReference type="Pfam" id="PF00763">
    <property type="entry name" value="THF_DHG_CYH"/>
    <property type="match status" value="1"/>
</dbReference>
<evidence type="ECO:0000256" key="9">
    <source>
        <dbReference type="ARBA" id="ARBA00023102"/>
    </source>
</evidence>
<evidence type="ECO:0000313" key="16">
    <source>
        <dbReference type="Proteomes" id="UP000316304"/>
    </source>
</evidence>
<dbReference type="GO" id="GO:0009086">
    <property type="term" value="P:methionine biosynthetic process"/>
    <property type="evidence" value="ECO:0007669"/>
    <property type="project" value="UniProtKB-KW"/>
</dbReference>
<comment type="pathway">
    <text evidence="1 12">One-carbon metabolism; tetrahydrofolate interconversion.</text>
</comment>
<dbReference type="HAMAP" id="MF_01576">
    <property type="entry name" value="THF_DHG_CYH"/>
    <property type="match status" value="1"/>
</dbReference>
<reference evidence="15 16" key="1">
    <citation type="submission" date="2019-02" db="EMBL/GenBank/DDBJ databases">
        <title>Deep-cultivation of Planctomycetes and their phenomic and genomic characterization uncovers novel biology.</title>
        <authorList>
            <person name="Wiegand S."/>
            <person name="Jogler M."/>
            <person name="Boedeker C."/>
            <person name="Pinto D."/>
            <person name="Vollmers J."/>
            <person name="Rivas-Marin E."/>
            <person name="Kohn T."/>
            <person name="Peeters S.H."/>
            <person name="Heuer A."/>
            <person name="Rast P."/>
            <person name="Oberbeckmann S."/>
            <person name="Bunk B."/>
            <person name="Jeske O."/>
            <person name="Meyerdierks A."/>
            <person name="Storesund J.E."/>
            <person name="Kallscheuer N."/>
            <person name="Luecker S."/>
            <person name="Lage O.M."/>
            <person name="Pohl T."/>
            <person name="Merkel B.J."/>
            <person name="Hornburger P."/>
            <person name="Mueller R.-W."/>
            <person name="Bruemmer F."/>
            <person name="Labrenz M."/>
            <person name="Spormann A.M."/>
            <person name="Op Den Camp H."/>
            <person name="Overmann J."/>
            <person name="Amann R."/>
            <person name="Jetten M.S.M."/>
            <person name="Mascher T."/>
            <person name="Medema M.H."/>
            <person name="Devos D.P."/>
            <person name="Kaster A.-K."/>
            <person name="Ovreas L."/>
            <person name="Rohde M."/>
            <person name="Galperin M.Y."/>
            <person name="Jogler C."/>
        </authorList>
    </citation>
    <scope>NUCLEOTIDE SEQUENCE [LARGE SCALE GENOMIC DNA]</scope>
    <source>
        <strain evidence="15 16">Pla52o</strain>
    </source>
</reference>
<comment type="catalytic activity">
    <reaction evidence="12">
        <text>(6R)-5,10-methenyltetrahydrofolate + H2O = (6R)-10-formyltetrahydrofolate + H(+)</text>
        <dbReference type="Rhea" id="RHEA:23700"/>
        <dbReference type="ChEBI" id="CHEBI:15377"/>
        <dbReference type="ChEBI" id="CHEBI:15378"/>
        <dbReference type="ChEBI" id="CHEBI:57455"/>
        <dbReference type="ChEBI" id="CHEBI:195366"/>
        <dbReference type="EC" id="3.5.4.9"/>
    </reaction>
</comment>
<keyword evidence="6 12" id="KW-0378">Hydrolase</keyword>
<dbReference type="AlphaFoldDB" id="A0A5C6CU35"/>
<keyword evidence="7 12" id="KW-0521">NADP</keyword>
<evidence type="ECO:0000256" key="11">
    <source>
        <dbReference type="ARBA" id="ARBA00023268"/>
    </source>
</evidence>
<comment type="subunit">
    <text evidence="2 12">Homodimer.</text>
</comment>
<gene>
    <name evidence="12 15" type="primary">folD</name>
    <name evidence="15" type="ORF">Pla52o_08740</name>
</gene>
<keyword evidence="8 12" id="KW-0560">Oxidoreductase</keyword>
<keyword evidence="11 12" id="KW-0511">Multifunctional enzyme</keyword>
<comment type="caution">
    <text evidence="15">The sequence shown here is derived from an EMBL/GenBank/DDBJ whole genome shotgun (WGS) entry which is preliminary data.</text>
</comment>
<dbReference type="Pfam" id="PF02882">
    <property type="entry name" value="THF_DHG_CYH_C"/>
    <property type="match status" value="1"/>
</dbReference>
<evidence type="ECO:0000259" key="13">
    <source>
        <dbReference type="Pfam" id="PF00763"/>
    </source>
</evidence>
<keyword evidence="16" id="KW-1185">Reference proteome</keyword>
<dbReference type="CDD" id="cd01080">
    <property type="entry name" value="NAD_bind_m-THF_DH_Cyclohyd"/>
    <property type="match status" value="1"/>
</dbReference>
<dbReference type="InterPro" id="IPR020630">
    <property type="entry name" value="THF_DH/CycHdrlase_cat_dom"/>
</dbReference>
<keyword evidence="3 12" id="KW-0554">One-carbon metabolism</keyword>
<evidence type="ECO:0000256" key="5">
    <source>
        <dbReference type="ARBA" id="ARBA00022755"/>
    </source>
</evidence>
<keyword evidence="10 12" id="KW-0486">Methionine biosynthesis</keyword>
<dbReference type="InterPro" id="IPR046346">
    <property type="entry name" value="Aminoacid_DH-like_N_sf"/>
</dbReference>
<dbReference type="GO" id="GO:0000105">
    <property type="term" value="P:L-histidine biosynthetic process"/>
    <property type="evidence" value="ECO:0007669"/>
    <property type="project" value="UniProtKB-KW"/>
</dbReference>
<proteinExistence type="inferred from homology"/>
<dbReference type="EMBL" id="SJPT01000001">
    <property type="protein sequence ID" value="TWU27017.1"/>
    <property type="molecule type" value="Genomic_DNA"/>
</dbReference>
<dbReference type="NCBIfam" id="NF010783">
    <property type="entry name" value="PRK14186.1"/>
    <property type="match status" value="1"/>
</dbReference>
<feature type="domain" description="Tetrahydrofolate dehydrogenase/cyclohydrolase NAD(P)-binding" evidence="14">
    <location>
        <begin position="148"/>
        <end position="296"/>
    </location>
</feature>
<evidence type="ECO:0000256" key="6">
    <source>
        <dbReference type="ARBA" id="ARBA00022801"/>
    </source>
</evidence>
<dbReference type="GO" id="GO:0005829">
    <property type="term" value="C:cytosol"/>
    <property type="evidence" value="ECO:0007669"/>
    <property type="project" value="TreeGrafter"/>
</dbReference>
<dbReference type="FunFam" id="3.40.50.10860:FF:000005">
    <property type="entry name" value="C-1-tetrahydrofolate synthase, cytoplasmic, putative"/>
    <property type="match status" value="1"/>
</dbReference>
<dbReference type="PRINTS" id="PR00085">
    <property type="entry name" value="THFDHDRGNASE"/>
</dbReference>
<protein>
    <recommendedName>
        <fullName evidence="12">Bifunctional protein FolD</fullName>
    </recommendedName>
    <domain>
        <recommendedName>
            <fullName evidence="12">Methylenetetrahydrofolate dehydrogenase</fullName>
            <ecNumber evidence="12">1.5.1.5</ecNumber>
        </recommendedName>
    </domain>
    <domain>
        <recommendedName>
            <fullName evidence="12">Methenyltetrahydrofolate cyclohydrolase</fullName>
            <ecNumber evidence="12">3.5.4.9</ecNumber>
        </recommendedName>
    </domain>
</protein>
<dbReference type="Gene3D" id="3.40.50.720">
    <property type="entry name" value="NAD(P)-binding Rossmann-like Domain"/>
    <property type="match status" value="1"/>
</dbReference>
<dbReference type="InterPro" id="IPR020867">
    <property type="entry name" value="THF_DH/CycHdrlase_CS"/>
</dbReference>
<evidence type="ECO:0000259" key="14">
    <source>
        <dbReference type="Pfam" id="PF02882"/>
    </source>
</evidence>
<comment type="function">
    <text evidence="12">Catalyzes the oxidation of 5,10-methylenetetrahydrofolate to 5,10-methenyltetrahydrofolate and then the hydrolysis of 5,10-methenyltetrahydrofolate to 10-formyltetrahydrofolate.</text>
</comment>
<dbReference type="EC" id="3.5.4.9" evidence="12"/>
<evidence type="ECO:0000256" key="10">
    <source>
        <dbReference type="ARBA" id="ARBA00023167"/>
    </source>
</evidence>
<sequence>MTAEILDGKRIAAEIREEVAQAVKKLQLELTRKVVPCLAAVLVGEDPASQVYVRNKQRACEKAGIEGRTHRLPADTSQTQLLELIGQLNEDVSVNGILVQLPLPSAGNGGAGFDERAVLDAVDPLKDVDAFSPVNVGLLMQGRPRFLPCTPHGIVQLLHRCNISVAGKHVVVVGRSDIVGKPMAMMLAQRDGSCGREVANATVTIAHSRTANLAEVCQSADCLIAAVGVPEMIKGNMVKPGAVVIDVGINRVGDKLVGDVAFAEAAEVASAITPVPGGVGPLTIAMLLHNTVLATRLQHV</sequence>
<evidence type="ECO:0000256" key="4">
    <source>
        <dbReference type="ARBA" id="ARBA00022605"/>
    </source>
</evidence>
<feature type="binding site" evidence="12">
    <location>
        <position position="249"/>
    </location>
    <ligand>
        <name>NADP(+)</name>
        <dbReference type="ChEBI" id="CHEBI:58349"/>
    </ligand>
</feature>
<keyword evidence="9 12" id="KW-0368">Histidine biosynthesis</keyword>
<name>A0A5C6CU35_9BACT</name>
<evidence type="ECO:0000256" key="8">
    <source>
        <dbReference type="ARBA" id="ARBA00023002"/>
    </source>
</evidence>
<dbReference type="UniPathway" id="UPA00193"/>
<evidence type="ECO:0000256" key="1">
    <source>
        <dbReference type="ARBA" id="ARBA00004777"/>
    </source>
</evidence>
<dbReference type="InterPro" id="IPR020631">
    <property type="entry name" value="THF_DH/CycHdrlase_NAD-bd_dom"/>
</dbReference>
<dbReference type="InterPro" id="IPR000672">
    <property type="entry name" value="THF_DH/CycHdrlase"/>
</dbReference>
<dbReference type="FunFam" id="3.40.50.720:FF:000006">
    <property type="entry name" value="Bifunctional protein FolD"/>
    <property type="match status" value="1"/>
</dbReference>
<dbReference type="Proteomes" id="UP000316304">
    <property type="component" value="Unassembled WGS sequence"/>
</dbReference>
<organism evidence="15 16">
    <name type="scientific">Novipirellula galeiformis</name>
    <dbReference type="NCBI Taxonomy" id="2528004"/>
    <lineage>
        <taxon>Bacteria</taxon>
        <taxon>Pseudomonadati</taxon>
        <taxon>Planctomycetota</taxon>
        <taxon>Planctomycetia</taxon>
        <taxon>Pirellulales</taxon>
        <taxon>Pirellulaceae</taxon>
        <taxon>Novipirellula</taxon>
    </lineage>
</organism>
<feature type="domain" description="Tetrahydrofolate dehydrogenase/cyclohydrolase catalytic" evidence="13">
    <location>
        <begin position="6"/>
        <end position="129"/>
    </location>
</feature>
<dbReference type="OrthoDB" id="9803580at2"/>
<dbReference type="GO" id="GO:0004488">
    <property type="term" value="F:methylenetetrahydrofolate dehydrogenase (NADP+) activity"/>
    <property type="evidence" value="ECO:0007669"/>
    <property type="project" value="UniProtKB-UniRule"/>
</dbReference>
<dbReference type="EC" id="1.5.1.5" evidence="12"/>
<dbReference type="GO" id="GO:0004477">
    <property type="term" value="F:methenyltetrahydrofolate cyclohydrolase activity"/>
    <property type="evidence" value="ECO:0007669"/>
    <property type="project" value="UniProtKB-UniRule"/>
</dbReference>
<comment type="similarity">
    <text evidence="12">Belongs to the tetrahydrofolate dehydrogenase/cyclohydrolase family.</text>
</comment>
<dbReference type="RefSeq" id="WP_146593270.1">
    <property type="nucleotide sequence ID" value="NZ_SJPT01000001.1"/>
</dbReference>
<comment type="catalytic activity">
    <reaction evidence="12">
        <text>(6R)-5,10-methylene-5,6,7,8-tetrahydrofolate + NADP(+) = (6R)-5,10-methenyltetrahydrofolate + NADPH</text>
        <dbReference type="Rhea" id="RHEA:22812"/>
        <dbReference type="ChEBI" id="CHEBI:15636"/>
        <dbReference type="ChEBI" id="CHEBI:57455"/>
        <dbReference type="ChEBI" id="CHEBI:57783"/>
        <dbReference type="ChEBI" id="CHEBI:58349"/>
        <dbReference type="EC" id="1.5.1.5"/>
    </reaction>
</comment>
<evidence type="ECO:0000313" key="15">
    <source>
        <dbReference type="EMBL" id="TWU27017.1"/>
    </source>
</evidence>
<evidence type="ECO:0000256" key="3">
    <source>
        <dbReference type="ARBA" id="ARBA00022563"/>
    </source>
</evidence>
<dbReference type="GO" id="GO:0035999">
    <property type="term" value="P:tetrahydrofolate interconversion"/>
    <property type="evidence" value="ECO:0007669"/>
    <property type="project" value="UniProtKB-UniRule"/>
</dbReference>